<dbReference type="AlphaFoldDB" id="Q7V8A9"/>
<evidence type="ECO:0000313" key="1">
    <source>
        <dbReference type="EMBL" id="CAE20627.1"/>
    </source>
</evidence>
<proteinExistence type="predicted"/>
<dbReference type="EMBL" id="BX548175">
    <property type="protein sequence ID" value="CAE20627.1"/>
    <property type="molecule type" value="Genomic_DNA"/>
</dbReference>
<evidence type="ECO:0000313" key="2">
    <source>
        <dbReference type="Proteomes" id="UP000001423"/>
    </source>
</evidence>
<sequence>MNCSDLRREQELIEFICLNLLLVKNRCSLFLYTSRNKIGKVSVQSFIDDIAIEIQLISIWKLPLLSEPETRHLLDTETECFEWLLSVRKPTHHPLLSLVSVDPSP</sequence>
<reference evidence="1 2" key="1">
    <citation type="journal article" date="2003" name="Nature">
        <title>Genome divergence in two Prochlorococcus ecotypes reflects oceanic niche differentiation.</title>
        <authorList>
            <person name="Rocap G."/>
            <person name="Larimer F.W."/>
            <person name="Lamerdin J.E."/>
            <person name="Malfatti S."/>
            <person name="Chain P."/>
            <person name="Ahlgren N.A."/>
            <person name="Arellano A."/>
            <person name="Coleman M."/>
            <person name="Hauser L."/>
            <person name="Hess W.R."/>
            <person name="Johnson Z.I."/>
            <person name="Land M.L."/>
            <person name="Lindell D."/>
            <person name="Post A.F."/>
            <person name="Regala W."/>
            <person name="Shah M."/>
            <person name="Shaw S.L."/>
            <person name="Steglich C."/>
            <person name="Sullivan M.B."/>
            <person name="Ting C.S."/>
            <person name="Tolonen A."/>
            <person name="Webb E.A."/>
            <person name="Zinser E.R."/>
            <person name="Chisholm S.W."/>
        </authorList>
    </citation>
    <scope>NUCLEOTIDE SEQUENCE [LARGE SCALE GENOMIC DNA]</scope>
    <source>
        <strain evidence="2">MIT 9313</strain>
    </source>
</reference>
<gene>
    <name evidence="1" type="ordered locus">PMT_0452</name>
</gene>
<name>Q7V8A9_PROMM</name>
<dbReference type="KEGG" id="pmt:PMT_0452"/>
<dbReference type="Proteomes" id="UP000001423">
    <property type="component" value="Chromosome"/>
</dbReference>
<dbReference type="HOGENOM" id="CLU_177005_0_0_3"/>
<accession>Q7V8A9</accession>
<organism evidence="1 2">
    <name type="scientific">Prochlorococcus marinus (strain MIT 9313)</name>
    <dbReference type="NCBI Taxonomy" id="74547"/>
    <lineage>
        <taxon>Bacteria</taxon>
        <taxon>Bacillati</taxon>
        <taxon>Cyanobacteriota</taxon>
        <taxon>Cyanophyceae</taxon>
        <taxon>Synechococcales</taxon>
        <taxon>Prochlorococcaceae</taxon>
        <taxon>Prochlorococcus</taxon>
    </lineage>
</organism>
<keyword evidence="2" id="KW-1185">Reference proteome</keyword>
<protein>
    <submittedName>
        <fullName evidence="1">Uncharacterized protein</fullName>
    </submittedName>
</protein>